<comment type="similarity">
    <text evidence="2">Belongs to the REXO1/REXO3 family.</text>
</comment>
<sequence length="709" mass="76486">RLFGLGYVHQQCSSCRMLSPGAFDATFEDLVGLVKASRRHNLLGKSGTWEEFLKKQGQRGGLDPKRHSRDVLEAYANDLIDVGLEGAASSSAAVLGRTANFAKDFVERYLKWSKKVRKDAAKGRGNLPGDPACSDGTDSQQHPQQQPETDLDTQQVSVWSLIRRTRAHPKYGMHYSLLPSYSSGWTRIKRAHLSADVRPRLLALDCEMCATEEDDSALLGVCVVDEFGEVLYQSIVRPEGRIKDLRTALTGVTEADLVSIKVTAKDAQRAVCKLLEGDGSNGRPVVLVGHALHHDLMALRLDHQPVIDTSLIFSYRNLPSCIPGLKDLARAMLGVEMRKRAGGTHDSMEDAAVAMRLVMRELQMAVPSPPLEPPQVKVPATELVKLMAYALPEGMGPVEAEQALRAAFAAAGAPTFERVEVIPDNSKQVFLVFAKPSVANEGFKKLPGKMEKDWLGRYYKEVSLGSDKGQRCKVRKMACHNGMAFGSVDGSTKPAHKRPAKRTRSADRSVGHEVGAGGEESTGVATQQGFGRKVKRQKRVHGGDEDPLKAAGVRRREDGDASAWQRGTTAAAAAAAAASMAPVPVAMGVGSSARPAEIASVAAAAESDDQRPRIMTQRQKRGDGENGQTTQHAPVATTSAVPPANGAAIPACSSHAPPTAADRRDRAKSVREDKERKRKRDKEAEGKESDGGVAEGKEGTTKKARKDAR</sequence>
<evidence type="ECO:0000256" key="7">
    <source>
        <dbReference type="SAM" id="MobiDB-lite"/>
    </source>
</evidence>
<keyword evidence="10" id="KW-1185">Reference proteome</keyword>
<proteinExistence type="inferred from homology"/>
<feature type="compositionally biased region" description="Basic residues" evidence="7">
    <location>
        <begin position="494"/>
        <end position="503"/>
    </location>
</feature>
<dbReference type="CDD" id="cd06145">
    <property type="entry name" value="REX1_like"/>
    <property type="match status" value="1"/>
</dbReference>
<organism evidence="9 10">
    <name type="scientific">Volvox africanus</name>
    <dbReference type="NCBI Taxonomy" id="51714"/>
    <lineage>
        <taxon>Eukaryota</taxon>
        <taxon>Viridiplantae</taxon>
        <taxon>Chlorophyta</taxon>
        <taxon>core chlorophytes</taxon>
        <taxon>Chlorophyceae</taxon>
        <taxon>CS clade</taxon>
        <taxon>Chlamydomonadales</taxon>
        <taxon>Volvocaceae</taxon>
        <taxon>Volvox</taxon>
    </lineage>
</organism>
<feature type="domain" description="Exonuclease" evidence="8">
    <location>
        <begin position="200"/>
        <end position="367"/>
    </location>
</feature>
<evidence type="ECO:0000259" key="8">
    <source>
        <dbReference type="SMART" id="SM00479"/>
    </source>
</evidence>
<feature type="compositionally biased region" description="Basic and acidic residues" evidence="7">
    <location>
        <begin position="541"/>
        <end position="559"/>
    </location>
</feature>
<dbReference type="InterPro" id="IPR012337">
    <property type="entry name" value="RNaseH-like_sf"/>
</dbReference>
<feature type="non-terminal residue" evidence="9">
    <location>
        <position position="1"/>
    </location>
</feature>
<accession>A0ABQ5RUH4</accession>
<dbReference type="PANTHER" id="PTHR12801:SF115">
    <property type="entry name" value="FI18136P1-RELATED"/>
    <property type="match status" value="1"/>
</dbReference>
<name>A0ABQ5RUH4_9CHLO</name>
<protein>
    <recommendedName>
        <fullName evidence="8">Exonuclease domain-containing protein</fullName>
    </recommendedName>
</protein>
<evidence type="ECO:0000256" key="6">
    <source>
        <dbReference type="ARBA" id="ARBA00023242"/>
    </source>
</evidence>
<keyword evidence="5" id="KW-0269">Exonuclease</keyword>
<dbReference type="SMART" id="SM00479">
    <property type="entry name" value="EXOIII"/>
    <property type="match status" value="1"/>
</dbReference>
<dbReference type="InterPro" id="IPR047021">
    <property type="entry name" value="REXO1/3/4-like"/>
</dbReference>
<dbReference type="InterPro" id="IPR013520">
    <property type="entry name" value="Ribonucl_H"/>
</dbReference>
<feature type="compositionally biased region" description="Polar residues" evidence="7">
    <location>
        <begin position="136"/>
        <end position="154"/>
    </location>
</feature>
<keyword evidence="4" id="KW-0378">Hydrolase</keyword>
<evidence type="ECO:0000256" key="2">
    <source>
        <dbReference type="ARBA" id="ARBA00006357"/>
    </source>
</evidence>
<keyword evidence="6" id="KW-0539">Nucleus</keyword>
<evidence type="ECO:0000313" key="10">
    <source>
        <dbReference type="Proteomes" id="UP001165090"/>
    </source>
</evidence>
<dbReference type="Proteomes" id="UP001165090">
    <property type="component" value="Unassembled WGS sequence"/>
</dbReference>
<evidence type="ECO:0000256" key="5">
    <source>
        <dbReference type="ARBA" id="ARBA00022839"/>
    </source>
</evidence>
<dbReference type="InterPro" id="IPR034922">
    <property type="entry name" value="REX1-like_exo"/>
</dbReference>
<feature type="region of interest" description="Disordered" evidence="7">
    <location>
        <begin position="485"/>
        <end position="565"/>
    </location>
</feature>
<evidence type="ECO:0000313" key="9">
    <source>
        <dbReference type="EMBL" id="GLI60667.1"/>
    </source>
</evidence>
<evidence type="ECO:0000256" key="3">
    <source>
        <dbReference type="ARBA" id="ARBA00022722"/>
    </source>
</evidence>
<feature type="region of interest" description="Disordered" evidence="7">
    <location>
        <begin position="603"/>
        <end position="709"/>
    </location>
</feature>
<dbReference type="SUPFAM" id="SSF53098">
    <property type="entry name" value="Ribonuclease H-like"/>
    <property type="match status" value="1"/>
</dbReference>
<dbReference type="Gene3D" id="3.30.420.10">
    <property type="entry name" value="Ribonuclease H-like superfamily/Ribonuclease H"/>
    <property type="match status" value="1"/>
</dbReference>
<keyword evidence="3" id="KW-0540">Nuclease</keyword>
<evidence type="ECO:0000256" key="4">
    <source>
        <dbReference type="ARBA" id="ARBA00022801"/>
    </source>
</evidence>
<comment type="subcellular location">
    <subcellularLocation>
        <location evidence="1">Nucleus</location>
    </subcellularLocation>
</comment>
<feature type="region of interest" description="Disordered" evidence="7">
    <location>
        <begin position="120"/>
        <end position="154"/>
    </location>
</feature>
<feature type="compositionally biased region" description="Basic and acidic residues" evidence="7">
    <location>
        <begin position="661"/>
        <end position="709"/>
    </location>
</feature>
<feature type="compositionally biased region" description="Low complexity" evidence="7">
    <location>
        <begin position="633"/>
        <end position="644"/>
    </location>
</feature>
<comment type="caution">
    <text evidence="9">The sequence shown here is derived from an EMBL/GenBank/DDBJ whole genome shotgun (WGS) entry which is preliminary data.</text>
</comment>
<dbReference type="InterPro" id="IPR036397">
    <property type="entry name" value="RNaseH_sf"/>
</dbReference>
<dbReference type="PANTHER" id="PTHR12801">
    <property type="entry name" value="RNA EXONUCLEASE REXO1 / RECO3 FAMILY MEMBER-RELATED"/>
    <property type="match status" value="1"/>
</dbReference>
<gene>
    <name evidence="9" type="ORF">VaNZ11_002868</name>
</gene>
<reference evidence="9 10" key="1">
    <citation type="journal article" date="2023" name="IScience">
        <title>Expanded male sex-determining region conserved during the evolution of homothallism in the green alga Volvox.</title>
        <authorList>
            <person name="Yamamoto K."/>
            <person name="Matsuzaki R."/>
            <person name="Mahakham W."/>
            <person name="Heman W."/>
            <person name="Sekimoto H."/>
            <person name="Kawachi M."/>
            <person name="Minakuchi Y."/>
            <person name="Toyoda A."/>
            <person name="Nozaki H."/>
        </authorList>
    </citation>
    <scope>NUCLEOTIDE SEQUENCE [LARGE SCALE GENOMIC DNA]</scope>
    <source>
        <strain evidence="9 10">NIES-4468</strain>
    </source>
</reference>
<evidence type="ECO:0000256" key="1">
    <source>
        <dbReference type="ARBA" id="ARBA00004123"/>
    </source>
</evidence>
<dbReference type="EMBL" id="BSDZ01000008">
    <property type="protein sequence ID" value="GLI60667.1"/>
    <property type="molecule type" value="Genomic_DNA"/>
</dbReference>